<sequence>MQRGIAWIVDDDSSIRWVLERALTGAGLSCTTFESGNEVLDALTTKTRMYCCQISVCPEWMVWRCSNRLSSAIQCFRSS</sequence>
<proteinExistence type="predicted"/>
<name>A0A2X3CV53_KLEPN</name>
<gene>
    <name evidence="1" type="primary">ntrC_1</name>
    <name evidence="1" type="ORF">NCTC9601_04758</name>
</gene>
<dbReference type="AlphaFoldDB" id="A0A2X3CV53"/>
<organism evidence="1 2">
    <name type="scientific">Klebsiella pneumoniae</name>
    <dbReference type="NCBI Taxonomy" id="573"/>
    <lineage>
        <taxon>Bacteria</taxon>
        <taxon>Pseudomonadati</taxon>
        <taxon>Pseudomonadota</taxon>
        <taxon>Gammaproteobacteria</taxon>
        <taxon>Enterobacterales</taxon>
        <taxon>Enterobacteriaceae</taxon>
        <taxon>Klebsiella/Raoultella group</taxon>
        <taxon>Klebsiella</taxon>
        <taxon>Klebsiella pneumoniae complex</taxon>
    </lineage>
</organism>
<dbReference type="SUPFAM" id="SSF52172">
    <property type="entry name" value="CheY-like"/>
    <property type="match status" value="1"/>
</dbReference>
<dbReference type="InterPro" id="IPR011006">
    <property type="entry name" value="CheY-like_superfamily"/>
</dbReference>
<dbReference type="EMBL" id="UASN01000022">
    <property type="protein sequence ID" value="SQC17537.1"/>
    <property type="molecule type" value="Genomic_DNA"/>
</dbReference>
<evidence type="ECO:0000313" key="2">
    <source>
        <dbReference type="Proteomes" id="UP000251123"/>
    </source>
</evidence>
<evidence type="ECO:0000313" key="1">
    <source>
        <dbReference type="EMBL" id="SQC17537.1"/>
    </source>
</evidence>
<accession>A0A2X3CV53</accession>
<dbReference type="Gene3D" id="3.40.50.2300">
    <property type="match status" value="1"/>
</dbReference>
<protein>
    <submittedName>
        <fullName evidence="1">Nitrogen regulation protein NR(I)</fullName>
    </submittedName>
</protein>
<dbReference type="Proteomes" id="UP000251123">
    <property type="component" value="Unassembled WGS sequence"/>
</dbReference>
<reference evidence="1 2" key="1">
    <citation type="submission" date="2018-06" db="EMBL/GenBank/DDBJ databases">
        <authorList>
            <consortium name="Pathogen Informatics"/>
            <person name="Doyle S."/>
        </authorList>
    </citation>
    <scope>NUCLEOTIDE SEQUENCE [LARGE SCALE GENOMIC DNA]</scope>
    <source>
        <strain evidence="1 2">NCTC9601</strain>
    </source>
</reference>